<dbReference type="Proteomes" id="UP000484015">
    <property type="component" value="Unassembled WGS sequence"/>
</dbReference>
<keyword evidence="3" id="KW-1185">Reference proteome</keyword>
<sequence>MEDIQEQWRKGYLDGWAEQGVLPTSEPSIPPLPSIPSGVSDPDSWAYGEGKSRGMIDRLKSQAGIA</sequence>
<gene>
    <name evidence="2" type="ORF">GM668_14165</name>
</gene>
<dbReference type="RefSeq" id="WP_155439608.1">
    <property type="nucleotide sequence ID" value="NZ_WNLA01000008.1"/>
</dbReference>
<accession>A0A6L6Q1D6</accession>
<name>A0A6L6Q1D6_9BURK</name>
<evidence type="ECO:0000313" key="2">
    <source>
        <dbReference type="EMBL" id="MTW03229.1"/>
    </source>
</evidence>
<proteinExistence type="predicted"/>
<comment type="caution">
    <text evidence="2">The sequence shown here is derived from an EMBL/GenBank/DDBJ whole genome shotgun (WGS) entry which is preliminary data.</text>
</comment>
<protein>
    <submittedName>
        <fullName evidence="2">Uncharacterized protein</fullName>
    </submittedName>
</protein>
<dbReference type="EMBL" id="WNLA01000008">
    <property type="protein sequence ID" value="MTW03229.1"/>
    <property type="molecule type" value="Genomic_DNA"/>
</dbReference>
<reference evidence="2 3" key="1">
    <citation type="submission" date="2019-11" db="EMBL/GenBank/DDBJ databases">
        <title>Type strains purchased from KCTC, JCM and DSMZ.</title>
        <authorList>
            <person name="Lu H."/>
        </authorList>
    </citation>
    <scope>NUCLEOTIDE SEQUENCE [LARGE SCALE GENOMIC DNA]</scope>
    <source>
        <strain evidence="2 3">KCTC 42409</strain>
    </source>
</reference>
<organism evidence="2 3">
    <name type="scientific">Pseudoduganella ginsengisoli</name>
    <dbReference type="NCBI Taxonomy" id="1462440"/>
    <lineage>
        <taxon>Bacteria</taxon>
        <taxon>Pseudomonadati</taxon>
        <taxon>Pseudomonadota</taxon>
        <taxon>Betaproteobacteria</taxon>
        <taxon>Burkholderiales</taxon>
        <taxon>Oxalobacteraceae</taxon>
        <taxon>Telluria group</taxon>
        <taxon>Pseudoduganella</taxon>
    </lineage>
</organism>
<evidence type="ECO:0000256" key="1">
    <source>
        <dbReference type="SAM" id="MobiDB-lite"/>
    </source>
</evidence>
<dbReference type="AlphaFoldDB" id="A0A6L6Q1D6"/>
<evidence type="ECO:0000313" key="3">
    <source>
        <dbReference type="Proteomes" id="UP000484015"/>
    </source>
</evidence>
<feature type="region of interest" description="Disordered" evidence="1">
    <location>
        <begin position="19"/>
        <end position="52"/>
    </location>
</feature>